<reference evidence="1" key="2">
    <citation type="journal article" date="2015" name="Fish Shellfish Immunol.">
        <title>Early steps in the European eel (Anguilla anguilla)-Vibrio vulnificus interaction in the gills: Role of the RtxA13 toxin.</title>
        <authorList>
            <person name="Callol A."/>
            <person name="Pajuelo D."/>
            <person name="Ebbesson L."/>
            <person name="Teles M."/>
            <person name="MacKenzie S."/>
            <person name="Amaro C."/>
        </authorList>
    </citation>
    <scope>NUCLEOTIDE SEQUENCE</scope>
</reference>
<evidence type="ECO:0000313" key="1">
    <source>
        <dbReference type="EMBL" id="JAH81571.1"/>
    </source>
</evidence>
<name>A0A0E9VU58_ANGAN</name>
<protein>
    <submittedName>
        <fullName evidence="1">Uncharacterized protein</fullName>
    </submittedName>
</protein>
<organism evidence="1">
    <name type="scientific">Anguilla anguilla</name>
    <name type="common">European freshwater eel</name>
    <name type="synonym">Muraena anguilla</name>
    <dbReference type="NCBI Taxonomy" id="7936"/>
    <lineage>
        <taxon>Eukaryota</taxon>
        <taxon>Metazoa</taxon>
        <taxon>Chordata</taxon>
        <taxon>Craniata</taxon>
        <taxon>Vertebrata</taxon>
        <taxon>Euteleostomi</taxon>
        <taxon>Actinopterygii</taxon>
        <taxon>Neopterygii</taxon>
        <taxon>Teleostei</taxon>
        <taxon>Anguilliformes</taxon>
        <taxon>Anguillidae</taxon>
        <taxon>Anguilla</taxon>
    </lineage>
</organism>
<reference evidence="1" key="1">
    <citation type="submission" date="2014-11" db="EMBL/GenBank/DDBJ databases">
        <authorList>
            <person name="Amaro Gonzalez C."/>
        </authorList>
    </citation>
    <scope>NUCLEOTIDE SEQUENCE</scope>
</reference>
<dbReference type="AlphaFoldDB" id="A0A0E9VU58"/>
<proteinExistence type="predicted"/>
<accession>A0A0E9VU58</accession>
<sequence>MHFSSLNYIPASICQQAPFISECSETLAYLQVCLTHKK</sequence>
<dbReference type="EMBL" id="GBXM01027006">
    <property type="protein sequence ID" value="JAH81571.1"/>
    <property type="molecule type" value="Transcribed_RNA"/>
</dbReference>